<gene>
    <name evidence="2" type="ORF">SAMN04488109_1187</name>
</gene>
<dbReference type="Pfam" id="PF07969">
    <property type="entry name" value="Amidohydro_3"/>
    <property type="match status" value="1"/>
</dbReference>
<dbReference type="InterPro" id="IPR013108">
    <property type="entry name" value="Amidohydro_3"/>
</dbReference>
<dbReference type="Gene3D" id="3.20.20.140">
    <property type="entry name" value="Metal-dependent hydrolases"/>
    <property type="match status" value="1"/>
</dbReference>
<dbReference type="GO" id="GO:0016810">
    <property type="term" value="F:hydrolase activity, acting on carbon-nitrogen (but not peptide) bonds"/>
    <property type="evidence" value="ECO:0007669"/>
    <property type="project" value="InterPro"/>
</dbReference>
<dbReference type="InterPro" id="IPR032466">
    <property type="entry name" value="Metal_Hydrolase"/>
</dbReference>
<keyword evidence="3" id="KW-1185">Reference proteome</keyword>
<dbReference type="InterPro" id="IPR033932">
    <property type="entry name" value="YtcJ-like"/>
</dbReference>
<reference evidence="2 3" key="1">
    <citation type="submission" date="2016-11" db="EMBL/GenBank/DDBJ databases">
        <authorList>
            <person name="Jaros S."/>
            <person name="Januszkiewicz K."/>
            <person name="Wedrychowicz H."/>
        </authorList>
    </citation>
    <scope>NUCLEOTIDE SEQUENCE [LARGE SCALE GENOMIC DNA]</scope>
    <source>
        <strain evidence="2 3">DSM 24574</strain>
    </source>
</reference>
<dbReference type="Gene3D" id="3.10.310.70">
    <property type="match status" value="1"/>
</dbReference>
<evidence type="ECO:0000259" key="1">
    <source>
        <dbReference type="Pfam" id="PF07969"/>
    </source>
</evidence>
<protein>
    <recommendedName>
        <fullName evidence="1">Amidohydrolase 3 domain-containing protein</fullName>
    </recommendedName>
</protein>
<sequence>MRNALFILLLAAVAFSCGKKQTPADTVILGGKIYTMEDAHPQVEAVAVTGDKIVFAGTEKEARELIGEKTTVINLEGKTLTPGFIEGHGHIMGVGYNELNLDLMDVKSFDEIVARVKDAVSKAQPGQWIVGRGWHQDKWDVKPAKMVKGFPLHQALSAVSPNNPVFLRHASGHAGFANAKAMEIAGVNQLSPEKLKKEQNEGGEILRDEMGNPTGLFNERAQSLIADHIPDNTRETDAQALDLALKACLRNGLTGFHDAGASRENLELFHEFKSDGRLSVRLYTMITGFDRDLIYEWMKKGPEIDTTGWLTIRSIKLNCDGALGSRGAWLLEPYTDRPDFSGMATLSMDTVLKTSQIALQHGFQVCSHAIGDRANREILDRYEKALAENPVKDHRFRIEHAQHIDPKDLPRFAQLGVIAAMQAIHMSSDRPWAIDRLGEKRIKEGAYMWQSLLKSGAKIVNGTDAPVEPLNPIACFYASVTRKTLKGEPEGGYEPAEKMTREQALRSYTLDAAYGAFQENMKGSIAPGKLADFAVFSQDIMTVPENDLLKTEIAMTIVGGKVAYTKP</sequence>
<dbReference type="OrthoDB" id="9767366at2"/>
<dbReference type="CDD" id="cd01300">
    <property type="entry name" value="YtcJ_like"/>
    <property type="match status" value="1"/>
</dbReference>
<accession>A0A1M5LG07</accession>
<dbReference type="PROSITE" id="PS51257">
    <property type="entry name" value="PROKAR_LIPOPROTEIN"/>
    <property type="match status" value="1"/>
</dbReference>
<dbReference type="Gene3D" id="2.30.40.10">
    <property type="entry name" value="Urease, subunit C, domain 1"/>
    <property type="match status" value="1"/>
</dbReference>
<evidence type="ECO:0000313" key="2">
    <source>
        <dbReference type="EMBL" id="SHG63880.1"/>
    </source>
</evidence>
<dbReference type="SUPFAM" id="SSF51556">
    <property type="entry name" value="Metallo-dependent hydrolases"/>
    <property type="match status" value="1"/>
</dbReference>
<feature type="domain" description="Amidohydrolase 3" evidence="1">
    <location>
        <begin position="72"/>
        <end position="564"/>
    </location>
</feature>
<organism evidence="2 3">
    <name type="scientific">Chryseolinea serpens</name>
    <dbReference type="NCBI Taxonomy" id="947013"/>
    <lineage>
        <taxon>Bacteria</taxon>
        <taxon>Pseudomonadati</taxon>
        <taxon>Bacteroidota</taxon>
        <taxon>Cytophagia</taxon>
        <taxon>Cytophagales</taxon>
        <taxon>Fulvivirgaceae</taxon>
        <taxon>Chryseolinea</taxon>
    </lineage>
</organism>
<dbReference type="InterPro" id="IPR011059">
    <property type="entry name" value="Metal-dep_hydrolase_composite"/>
</dbReference>
<dbReference type="AlphaFoldDB" id="A0A1M5LG07"/>
<dbReference type="RefSeq" id="WP_073131916.1">
    <property type="nucleotide sequence ID" value="NZ_FQWQ01000001.1"/>
</dbReference>
<evidence type="ECO:0000313" key="3">
    <source>
        <dbReference type="Proteomes" id="UP000184212"/>
    </source>
</evidence>
<proteinExistence type="predicted"/>
<dbReference type="SUPFAM" id="SSF51338">
    <property type="entry name" value="Composite domain of metallo-dependent hydrolases"/>
    <property type="match status" value="1"/>
</dbReference>
<dbReference type="STRING" id="947013.SAMN04488109_1187"/>
<name>A0A1M5LG07_9BACT</name>
<dbReference type="PANTHER" id="PTHR22642">
    <property type="entry name" value="IMIDAZOLONEPROPIONASE"/>
    <property type="match status" value="1"/>
</dbReference>
<dbReference type="EMBL" id="FQWQ01000001">
    <property type="protein sequence ID" value="SHG63880.1"/>
    <property type="molecule type" value="Genomic_DNA"/>
</dbReference>
<dbReference type="Proteomes" id="UP000184212">
    <property type="component" value="Unassembled WGS sequence"/>
</dbReference>
<dbReference type="PANTHER" id="PTHR22642:SF2">
    <property type="entry name" value="PROTEIN LONG AFTER FAR-RED 3"/>
    <property type="match status" value="1"/>
</dbReference>